<comment type="function">
    <text evidence="1">Putative transcription activator involved in regulating light control of development.</text>
</comment>
<keyword evidence="1" id="KW-0539">Nucleus</keyword>
<dbReference type="InterPro" id="IPR031052">
    <property type="entry name" value="FHY3/FAR1"/>
</dbReference>
<gene>
    <name evidence="2" type="ORF">glysoja_032115</name>
</gene>
<dbReference type="EMBL" id="KN671322">
    <property type="protein sequence ID" value="KHM99997.1"/>
    <property type="molecule type" value="Genomic_DNA"/>
</dbReference>
<keyword evidence="1" id="KW-0863">Zinc-finger</keyword>
<dbReference type="Proteomes" id="UP000053555">
    <property type="component" value="Unassembled WGS sequence"/>
</dbReference>
<accession>A0A0B2NXN1</accession>
<keyword evidence="1" id="KW-0479">Metal-binding</keyword>
<protein>
    <recommendedName>
        <fullName evidence="1">Protein FAR1-RELATED SEQUENCE</fullName>
    </recommendedName>
</protein>
<dbReference type="PANTHER" id="PTHR31669:SF263">
    <property type="entry name" value="PROTEIN FAR1-RELATED SEQUENCE"/>
    <property type="match status" value="1"/>
</dbReference>
<sequence>MKEAISKDLPSTKHSFCIWHITFKFSSWFNAILRDKYSKWCSDFYELYKLETCEEFEHQWPKVVAKYNLQSNKHVKGLYEIRNYWALAYLRDHFFGGMTTTGRSESINAFIKRFINSHTSLSDFTKQVDVAIDDIKQKEDHDIMLEKCKRINLKLMSPLQEQAHGVLTRFAFQKFQEEFERSTQYSIHHENDCHEIPSNYLPSRWRLQTSHDDDEVDPQQVNVVFEEQVDVVHCPPPSKTKGRPKRRRLKGGKELSHNMNTCGLCKDEYVGNVACGMILQSLEKKADVGIGMKALDLFFMSFLF</sequence>
<comment type="similarity">
    <text evidence="1">Belongs to the FHY3/FAR1 family.</text>
</comment>
<organism evidence="2">
    <name type="scientific">Glycine soja</name>
    <name type="common">Wild soybean</name>
    <dbReference type="NCBI Taxonomy" id="3848"/>
    <lineage>
        <taxon>Eukaryota</taxon>
        <taxon>Viridiplantae</taxon>
        <taxon>Streptophyta</taxon>
        <taxon>Embryophyta</taxon>
        <taxon>Tracheophyta</taxon>
        <taxon>Spermatophyta</taxon>
        <taxon>Magnoliopsida</taxon>
        <taxon>eudicotyledons</taxon>
        <taxon>Gunneridae</taxon>
        <taxon>Pentapetalae</taxon>
        <taxon>rosids</taxon>
        <taxon>fabids</taxon>
        <taxon>Fabales</taxon>
        <taxon>Fabaceae</taxon>
        <taxon>Papilionoideae</taxon>
        <taxon>50 kb inversion clade</taxon>
        <taxon>NPAAA clade</taxon>
        <taxon>indigoferoid/millettioid clade</taxon>
        <taxon>Phaseoleae</taxon>
        <taxon>Glycine</taxon>
        <taxon>Glycine subgen. Soja</taxon>
    </lineage>
</organism>
<evidence type="ECO:0000256" key="1">
    <source>
        <dbReference type="RuleBase" id="RU367018"/>
    </source>
</evidence>
<dbReference type="GO" id="GO:0006355">
    <property type="term" value="P:regulation of DNA-templated transcription"/>
    <property type="evidence" value="ECO:0007669"/>
    <property type="project" value="UniProtKB-UniRule"/>
</dbReference>
<evidence type="ECO:0000313" key="2">
    <source>
        <dbReference type="EMBL" id="KHM99997.1"/>
    </source>
</evidence>
<reference evidence="2" key="1">
    <citation type="submission" date="2014-07" db="EMBL/GenBank/DDBJ databases">
        <title>Identification of a novel salt tolerance gene in wild soybean by whole-genome sequencing.</title>
        <authorList>
            <person name="Lam H.-M."/>
            <person name="Qi X."/>
            <person name="Li M.-W."/>
            <person name="Liu X."/>
            <person name="Xie M."/>
            <person name="Ni M."/>
            <person name="Xu X."/>
        </authorList>
    </citation>
    <scope>NUCLEOTIDE SEQUENCE [LARGE SCALE GENOMIC DNA]</scope>
    <source>
        <tissue evidence="2">Root</tissue>
    </source>
</reference>
<dbReference type="GO" id="GO:0005634">
    <property type="term" value="C:nucleus"/>
    <property type="evidence" value="ECO:0007669"/>
    <property type="project" value="UniProtKB-SubCell"/>
</dbReference>
<dbReference type="GO" id="GO:0008270">
    <property type="term" value="F:zinc ion binding"/>
    <property type="evidence" value="ECO:0007669"/>
    <property type="project" value="UniProtKB-UniRule"/>
</dbReference>
<keyword evidence="1" id="KW-0862">Zinc</keyword>
<comment type="subcellular location">
    <subcellularLocation>
        <location evidence="1">Nucleus</location>
    </subcellularLocation>
</comment>
<proteinExistence type="inferred from homology"/>
<dbReference type="PANTHER" id="PTHR31669">
    <property type="entry name" value="PROTEIN FAR1-RELATED SEQUENCE 10-RELATED"/>
    <property type="match status" value="1"/>
</dbReference>
<dbReference type="AlphaFoldDB" id="A0A0B2NXN1"/>
<name>A0A0B2NXN1_GLYSO</name>